<gene>
    <name evidence="1" type="ORF">RJ640_025558</name>
</gene>
<reference evidence="1" key="1">
    <citation type="submission" date="2022-12" db="EMBL/GenBank/DDBJ databases">
        <title>Draft genome assemblies for two species of Escallonia (Escalloniales).</title>
        <authorList>
            <person name="Chanderbali A."/>
            <person name="Dervinis C."/>
            <person name="Anghel I."/>
            <person name="Soltis D."/>
            <person name="Soltis P."/>
            <person name="Zapata F."/>
        </authorList>
    </citation>
    <scope>NUCLEOTIDE SEQUENCE</scope>
    <source>
        <strain evidence="1">UCBG92.1500</strain>
        <tissue evidence="1">Leaf</tissue>
    </source>
</reference>
<dbReference type="EMBL" id="JAVXUO010002497">
    <property type="protein sequence ID" value="KAK2972707.1"/>
    <property type="molecule type" value="Genomic_DNA"/>
</dbReference>
<evidence type="ECO:0000313" key="2">
    <source>
        <dbReference type="Proteomes" id="UP001187471"/>
    </source>
</evidence>
<dbReference type="InterPro" id="IPR019138">
    <property type="entry name" value="De-etiolated_protein_1_Det1"/>
</dbReference>
<dbReference type="GO" id="GO:0031625">
    <property type="term" value="F:ubiquitin protein ligase binding"/>
    <property type="evidence" value="ECO:0007669"/>
    <property type="project" value="TreeGrafter"/>
</dbReference>
<name>A0AA88UF06_9ASTE</name>
<dbReference type="PANTHER" id="PTHR13374:SF3">
    <property type="entry name" value="DET1 HOMOLOG"/>
    <property type="match status" value="1"/>
</dbReference>
<evidence type="ECO:0000313" key="1">
    <source>
        <dbReference type="EMBL" id="KAK2972707.1"/>
    </source>
</evidence>
<dbReference type="AlphaFoldDB" id="A0AA88UF06"/>
<dbReference type="GO" id="GO:0031461">
    <property type="term" value="C:cullin-RING ubiquitin ligase complex"/>
    <property type="evidence" value="ECO:0007669"/>
    <property type="project" value="TreeGrafter"/>
</dbReference>
<protein>
    <submittedName>
        <fullName evidence="1">Uncharacterized protein</fullName>
    </submittedName>
</protein>
<comment type="caution">
    <text evidence="1">The sequence shown here is derived from an EMBL/GenBank/DDBJ whole genome shotgun (WGS) entry which is preliminary data.</text>
</comment>
<dbReference type="Pfam" id="PF09737">
    <property type="entry name" value="Det1"/>
    <property type="match status" value="1"/>
</dbReference>
<dbReference type="GO" id="GO:1990756">
    <property type="term" value="F:ubiquitin-like ligase-substrate adaptor activity"/>
    <property type="evidence" value="ECO:0007669"/>
    <property type="project" value="TreeGrafter"/>
</dbReference>
<dbReference type="GO" id="GO:0005634">
    <property type="term" value="C:nucleus"/>
    <property type="evidence" value="ECO:0007669"/>
    <property type="project" value="TreeGrafter"/>
</dbReference>
<sequence>MVLGDGNANVAFLCGSDCCGGGRDCDVVMVVGELISATDRHRQSTDHPIKFILRRQPNSLKFKIKPVKG</sequence>
<dbReference type="PANTHER" id="PTHR13374">
    <property type="entry name" value="DET1 HOMOLOG DE-ETIOLATED-1 HOMOLOG"/>
    <property type="match status" value="1"/>
</dbReference>
<keyword evidence="2" id="KW-1185">Reference proteome</keyword>
<dbReference type="Proteomes" id="UP001187471">
    <property type="component" value="Unassembled WGS sequence"/>
</dbReference>
<dbReference type="GO" id="GO:0016567">
    <property type="term" value="P:protein ubiquitination"/>
    <property type="evidence" value="ECO:0007669"/>
    <property type="project" value="TreeGrafter"/>
</dbReference>
<accession>A0AA88UF06</accession>
<proteinExistence type="predicted"/>
<dbReference type="GO" id="GO:0032436">
    <property type="term" value="P:positive regulation of proteasomal ubiquitin-dependent protein catabolic process"/>
    <property type="evidence" value="ECO:0007669"/>
    <property type="project" value="TreeGrafter"/>
</dbReference>
<organism evidence="1 2">
    <name type="scientific">Escallonia rubra</name>
    <dbReference type="NCBI Taxonomy" id="112253"/>
    <lineage>
        <taxon>Eukaryota</taxon>
        <taxon>Viridiplantae</taxon>
        <taxon>Streptophyta</taxon>
        <taxon>Embryophyta</taxon>
        <taxon>Tracheophyta</taxon>
        <taxon>Spermatophyta</taxon>
        <taxon>Magnoliopsida</taxon>
        <taxon>eudicotyledons</taxon>
        <taxon>Gunneridae</taxon>
        <taxon>Pentapetalae</taxon>
        <taxon>asterids</taxon>
        <taxon>campanulids</taxon>
        <taxon>Escalloniales</taxon>
        <taxon>Escalloniaceae</taxon>
        <taxon>Escallonia</taxon>
    </lineage>
</organism>